<evidence type="ECO:0000256" key="1">
    <source>
        <dbReference type="ARBA" id="ARBA00008007"/>
    </source>
</evidence>
<accession>A0ABP6GXV3</accession>
<sequence>MFGTLLELVLPSRCAGCRAPGGEVCAGCAGRLAGPGVAVAWGPPVWALGAYEGALRALVLAHKERGRAGLSVPLGRALAGLVAARWSPSGPVLLVPVPSSGRAVRRRGRDATLLMARAASAALREHGWAARCAPVLRQRRGTFDQAGLGAAARRANLAGALRVTRPVARAAVLLVDDVVTTGASLSEARRALREAGAVVEGAVVLARTEIRQGQQLSINKLMLWKPTYGP</sequence>
<protein>
    <submittedName>
        <fullName evidence="2">ComF family protein</fullName>
    </submittedName>
</protein>
<dbReference type="InterPro" id="IPR029057">
    <property type="entry name" value="PRTase-like"/>
</dbReference>
<evidence type="ECO:0000313" key="2">
    <source>
        <dbReference type="EMBL" id="GAA2733338.1"/>
    </source>
</evidence>
<dbReference type="PANTHER" id="PTHR47505:SF1">
    <property type="entry name" value="DNA UTILIZATION PROTEIN YHGH"/>
    <property type="match status" value="1"/>
</dbReference>
<comment type="caution">
    <text evidence="2">The sequence shown here is derived from an EMBL/GenBank/DDBJ whole genome shotgun (WGS) entry which is preliminary data.</text>
</comment>
<keyword evidence="3" id="KW-1185">Reference proteome</keyword>
<proteinExistence type="inferred from homology"/>
<dbReference type="SUPFAM" id="SSF53271">
    <property type="entry name" value="PRTase-like"/>
    <property type="match status" value="1"/>
</dbReference>
<evidence type="ECO:0000313" key="3">
    <source>
        <dbReference type="Proteomes" id="UP001501842"/>
    </source>
</evidence>
<name>A0ABP6GXV3_9ACTN</name>
<reference evidence="3" key="1">
    <citation type="journal article" date="2019" name="Int. J. Syst. Evol. Microbiol.">
        <title>The Global Catalogue of Microorganisms (GCM) 10K type strain sequencing project: providing services to taxonomists for standard genome sequencing and annotation.</title>
        <authorList>
            <consortium name="The Broad Institute Genomics Platform"/>
            <consortium name="The Broad Institute Genome Sequencing Center for Infectious Disease"/>
            <person name="Wu L."/>
            <person name="Ma J."/>
        </authorList>
    </citation>
    <scope>NUCLEOTIDE SEQUENCE [LARGE SCALE GENOMIC DNA]</scope>
    <source>
        <strain evidence="3">JCM 8201</strain>
    </source>
</reference>
<dbReference type="Gene3D" id="3.40.50.2020">
    <property type="match status" value="1"/>
</dbReference>
<dbReference type="InterPro" id="IPR000836">
    <property type="entry name" value="PRTase_dom"/>
</dbReference>
<dbReference type="Proteomes" id="UP001501842">
    <property type="component" value="Unassembled WGS sequence"/>
</dbReference>
<comment type="similarity">
    <text evidence="1">Belongs to the ComF/GntX family.</text>
</comment>
<dbReference type="PANTHER" id="PTHR47505">
    <property type="entry name" value="DNA UTILIZATION PROTEIN YHGH"/>
    <property type="match status" value="1"/>
</dbReference>
<dbReference type="EMBL" id="BAAATZ010000025">
    <property type="protein sequence ID" value="GAA2733338.1"/>
    <property type="molecule type" value="Genomic_DNA"/>
</dbReference>
<dbReference type="CDD" id="cd06223">
    <property type="entry name" value="PRTases_typeI"/>
    <property type="match status" value="1"/>
</dbReference>
<organism evidence="2 3">
    <name type="scientific">Actinocorallia aurantiaca</name>
    <dbReference type="NCBI Taxonomy" id="46204"/>
    <lineage>
        <taxon>Bacteria</taxon>
        <taxon>Bacillati</taxon>
        <taxon>Actinomycetota</taxon>
        <taxon>Actinomycetes</taxon>
        <taxon>Streptosporangiales</taxon>
        <taxon>Thermomonosporaceae</taxon>
        <taxon>Actinocorallia</taxon>
    </lineage>
</organism>
<gene>
    <name evidence="2" type="ORF">GCM10010439_53130</name>
</gene>
<dbReference type="InterPro" id="IPR051910">
    <property type="entry name" value="ComF/GntX_DNA_util-trans"/>
</dbReference>